<protein>
    <submittedName>
        <fullName evidence="1">Uncharacterized protein</fullName>
    </submittedName>
</protein>
<gene>
    <name evidence="1" type="ORF">LTS18_000210</name>
</gene>
<name>A0ACC3DGB8_9PEZI</name>
<feature type="non-terminal residue" evidence="1">
    <location>
        <position position="222"/>
    </location>
</feature>
<accession>A0ACC3DGB8</accession>
<sequence>MAFIVNTAFARFLPQVENNILILHFTGWIVVLATMIALAPSKASAEDVFAVFANGGGYQTQGLSFFVGTVSAVYAFIGADGAVHMAEEIKHASSVVPWGLMGSIIINGVLGFSMLIATLFCMGPIDKALKSTTGFPFLEILRFATGSLAGADGLASIIIALFVSCTIAVYASTSRMMWSFARDLGLPGSRFLSRVEPRTKLPMWSLIATGTITSLLSLIAIG</sequence>
<evidence type="ECO:0000313" key="2">
    <source>
        <dbReference type="Proteomes" id="UP001186974"/>
    </source>
</evidence>
<evidence type="ECO:0000313" key="1">
    <source>
        <dbReference type="EMBL" id="KAK3069856.1"/>
    </source>
</evidence>
<comment type="caution">
    <text evidence="1">The sequence shown here is derived from an EMBL/GenBank/DDBJ whole genome shotgun (WGS) entry which is preliminary data.</text>
</comment>
<keyword evidence="2" id="KW-1185">Reference proteome</keyword>
<dbReference type="EMBL" id="JAWDJW010005049">
    <property type="protein sequence ID" value="KAK3069856.1"/>
    <property type="molecule type" value="Genomic_DNA"/>
</dbReference>
<proteinExistence type="predicted"/>
<dbReference type="Proteomes" id="UP001186974">
    <property type="component" value="Unassembled WGS sequence"/>
</dbReference>
<reference evidence="1" key="1">
    <citation type="submission" date="2024-09" db="EMBL/GenBank/DDBJ databases">
        <title>Black Yeasts Isolated from many extreme environments.</title>
        <authorList>
            <person name="Coleine C."/>
            <person name="Stajich J.E."/>
            <person name="Selbmann L."/>
        </authorList>
    </citation>
    <scope>NUCLEOTIDE SEQUENCE</scope>
    <source>
        <strain evidence="1">CCFEE 5737</strain>
    </source>
</reference>
<organism evidence="1 2">
    <name type="scientific">Coniosporium uncinatum</name>
    <dbReference type="NCBI Taxonomy" id="93489"/>
    <lineage>
        <taxon>Eukaryota</taxon>
        <taxon>Fungi</taxon>
        <taxon>Dikarya</taxon>
        <taxon>Ascomycota</taxon>
        <taxon>Pezizomycotina</taxon>
        <taxon>Dothideomycetes</taxon>
        <taxon>Dothideomycetes incertae sedis</taxon>
        <taxon>Coniosporium</taxon>
    </lineage>
</organism>